<evidence type="ECO:0000256" key="7">
    <source>
        <dbReference type="ARBA" id="ARBA00011738"/>
    </source>
</evidence>
<dbReference type="EMBL" id="MQVM01000022">
    <property type="protein sequence ID" value="ONH72336.1"/>
    <property type="molecule type" value="Genomic_DNA"/>
</dbReference>
<proteinExistence type="inferred from homology"/>
<evidence type="ECO:0000313" key="17">
    <source>
        <dbReference type="EMBL" id="ONH72336.1"/>
    </source>
</evidence>
<dbReference type="FunFam" id="3.40.50.2020:FF:000004">
    <property type="entry name" value="Adenine phosphoribosyltransferase"/>
    <property type="match status" value="1"/>
</dbReference>
<evidence type="ECO:0000256" key="13">
    <source>
        <dbReference type="ARBA" id="ARBA00022726"/>
    </source>
</evidence>
<dbReference type="InterPro" id="IPR000836">
    <property type="entry name" value="PRTase_dom"/>
</dbReference>
<dbReference type="eggNOG" id="KOG1712">
    <property type="taxonomic scope" value="Eukaryota"/>
</dbReference>
<reference evidence="20" key="3">
    <citation type="journal article" date="2017" name="Genome Announc.">
        <title>Genome sequences of Cyberlindnera fabianii 65, Pichia kudriavzevii 129, and Saccharomyces cerevisiae 131 isolated from fermented masau fruits in Zimbabwe.</title>
        <authorList>
            <person name="van Rijswijck I.M.H."/>
            <person name="Derks M.F.L."/>
            <person name="Abee T."/>
            <person name="de Ridder D."/>
            <person name="Smid E.J."/>
        </authorList>
    </citation>
    <scope>NUCLEOTIDE SEQUENCE [LARGE SCALE GENOMIC DNA]</scope>
    <source>
        <strain evidence="20">129</strain>
    </source>
</reference>
<comment type="catalytic activity">
    <reaction evidence="1">
        <text>AMP + diphosphate = 5-phospho-alpha-D-ribose 1-diphosphate + adenine</text>
        <dbReference type="Rhea" id="RHEA:16609"/>
        <dbReference type="ChEBI" id="CHEBI:16708"/>
        <dbReference type="ChEBI" id="CHEBI:33019"/>
        <dbReference type="ChEBI" id="CHEBI:58017"/>
        <dbReference type="ChEBI" id="CHEBI:456215"/>
        <dbReference type="EC" id="2.4.2.7"/>
    </reaction>
</comment>
<evidence type="ECO:0000256" key="2">
    <source>
        <dbReference type="ARBA" id="ARBA00001946"/>
    </source>
</evidence>
<dbReference type="GO" id="GO:0003999">
    <property type="term" value="F:adenine phosphoribosyltransferase activity"/>
    <property type="evidence" value="ECO:0007669"/>
    <property type="project" value="UniProtKB-EC"/>
</dbReference>
<dbReference type="CDD" id="cd06223">
    <property type="entry name" value="PRTases_typeI"/>
    <property type="match status" value="1"/>
</dbReference>
<comment type="subunit">
    <text evidence="7">Homodimer.</text>
</comment>
<keyword evidence="22" id="KW-1185">Reference proteome</keyword>
<evidence type="ECO:0000256" key="10">
    <source>
        <dbReference type="ARBA" id="ARBA00022490"/>
    </source>
</evidence>
<reference evidence="16" key="2">
    <citation type="submission" date="2014-08" db="EMBL/GenBank/DDBJ databases">
        <title>Exploiting Issatchenkia orientalis SD108 for Succinic Acid Production.</title>
        <authorList>
            <person name="Xiao H."/>
            <person name="Shao Z."/>
            <person name="Jiang Y."/>
            <person name="Dole S."/>
            <person name="Zhao H."/>
        </authorList>
    </citation>
    <scope>NUCLEOTIDE SEQUENCE [LARGE SCALE GENOMIC DNA]</scope>
    <source>
        <strain evidence="16">SD108</strain>
    </source>
</reference>
<dbReference type="GO" id="GO:0002055">
    <property type="term" value="F:adenine binding"/>
    <property type="evidence" value="ECO:0007669"/>
    <property type="project" value="TreeGrafter"/>
</dbReference>
<dbReference type="HOGENOM" id="CLU_063339_1_0_1"/>
<dbReference type="GO" id="GO:0006166">
    <property type="term" value="P:purine ribonucleoside salvage"/>
    <property type="evidence" value="ECO:0007669"/>
    <property type="project" value="UniProtKB-KW"/>
</dbReference>
<dbReference type="Gene3D" id="3.40.50.2020">
    <property type="match status" value="1"/>
</dbReference>
<evidence type="ECO:0000313" key="22">
    <source>
        <dbReference type="Proteomes" id="UP000249293"/>
    </source>
</evidence>
<dbReference type="VEuPathDB" id="FungiDB:C5L36_0E04370"/>
<evidence type="ECO:0000256" key="9">
    <source>
        <dbReference type="ARBA" id="ARBA00017366"/>
    </source>
</evidence>
<dbReference type="AlphaFoldDB" id="A0A099P4L9"/>
<evidence type="ECO:0000256" key="11">
    <source>
        <dbReference type="ARBA" id="ARBA00022676"/>
    </source>
</evidence>
<evidence type="ECO:0000313" key="15">
    <source>
        <dbReference type="EMBL" id="AWU78382.1"/>
    </source>
</evidence>
<dbReference type="PANTHER" id="PTHR32315:SF3">
    <property type="entry name" value="ADENINE PHOSPHORIBOSYLTRANSFERASE"/>
    <property type="match status" value="1"/>
</dbReference>
<evidence type="ECO:0000313" key="16">
    <source>
        <dbReference type="EMBL" id="KGK38951.1"/>
    </source>
</evidence>
<feature type="domain" description="Phosphoribosyltransferase" evidence="14">
    <location>
        <begin position="53"/>
        <end position="162"/>
    </location>
</feature>
<dbReference type="STRING" id="4909.A0A099P4L9"/>
<evidence type="ECO:0000256" key="8">
    <source>
        <dbReference type="ARBA" id="ARBA00011893"/>
    </source>
</evidence>
<dbReference type="OrthoDB" id="363185at2759"/>
<dbReference type="Proteomes" id="UP000029867">
    <property type="component" value="Unassembled WGS sequence"/>
</dbReference>
<evidence type="ECO:0000256" key="5">
    <source>
        <dbReference type="ARBA" id="ARBA00004659"/>
    </source>
</evidence>
<dbReference type="InterPro" id="IPR005764">
    <property type="entry name" value="Ade_phspho_trans"/>
</dbReference>
<keyword evidence="11 17" id="KW-0328">Glycosyltransferase</keyword>
<dbReference type="Proteomes" id="UP000189274">
    <property type="component" value="Unassembled WGS sequence"/>
</dbReference>
<reference evidence="19" key="1">
    <citation type="journal article" date="2014" name="Microb. Cell Fact.">
        <title>Exploiting Issatchenkia orientalis SD108 for succinic acid production.</title>
        <authorList>
            <person name="Xiao H."/>
            <person name="Shao Z."/>
            <person name="Jiang Y."/>
            <person name="Dole S."/>
            <person name="Zhao H."/>
        </authorList>
    </citation>
    <scope>NUCLEOTIDE SEQUENCE [LARGE SCALE GENOMIC DNA]</scope>
    <source>
        <strain evidence="19">SD108</strain>
    </source>
</reference>
<organism evidence="16 19">
    <name type="scientific">Pichia kudriavzevii</name>
    <name type="common">Yeast</name>
    <name type="synonym">Issatchenkia orientalis</name>
    <dbReference type="NCBI Taxonomy" id="4909"/>
    <lineage>
        <taxon>Eukaryota</taxon>
        <taxon>Fungi</taxon>
        <taxon>Dikarya</taxon>
        <taxon>Ascomycota</taxon>
        <taxon>Saccharomycotina</taxon>
        <taxon>Pichiomycetes</taxon>
        <taxon>Pichiales</taxon>
        <taxon>Pichiaceae</taxon>
        <taxon>Pichia</taxon>
    </lineage>
</organism>
<evidence type="ECO:0000256" key="6">
    <source>
        <dbReference type="ARBA" id="ARBA00008391"/>
    </source>
</evidence>
<dbReference type="GO" id="GO:0044209">
    <property type="term" value="P:AMP salvage"/>
    <property type="evidence" value="ECO:0007669"/>
    <property type="project" value="UniProtKB-UniPathway"/>
</dbReference>
<dbReference type="InterPro" id="IPR029057">
    <property type="entry name" value="PRTase-like"/>
</dbReference>
<reference evidence="15 22" key="6">
    <citation type="submission" date="2018-06" db="EMBL/GenBank/DDBJ databases">
        <title>Population genomics shows no distinction between pathogenic Candida krusei and environmental Pichia kudriavzevii: One species, four names.</title>
        <authorList>
            <person name="Douglass A.P."/>
            <person name="Offei B."/>
            <person name="Braun-Galleani S."/>
            <person name="Coughlan A.Y."/>
            <person name="Martos A."/>
            <person name="Ortiz-Merino R.A."/>
            <person name="Byrne K.P."/>
            <person name="Wolfe K.H."/>
        </authorList>
    </citation>
    <scope>NUCLEOTIDE SEQUENCE [LARGE SCALE GENOMIC DNA]</scope>
    <source>
        <strain evidence="15 22">CBS573</strain>
    </source>
</reference>
<evidence type="ECO:0000313" key="19">
    <source>
        <dbReference type="Proteomes" id="UP000029867"/>
    </source>
</evidence>
<evidence type="ECO:0000256" key="12">
    <source>
        <dbReference type="ARBA" id="ARBA00022679"/>
    </source>
</evidence>
<dbReference type="UniPathway" id="UPA00588">
    <property type="reaction ID" value="UER00646"/>
</dbReference>
<dbReference type="Proteomes" id="UP000195871">
    <property type="component" value="Unassembled WGS sequence"/>
</dbReference>
<dbReference type="NCBIfam" id="TIGR01090">
    <property type="entry name" value="apt"/>
    <property type="match status" value="1"/>
</dbReference>
<dbReference type="GO" id="GO:0016208">
    <property type="term" value="F:AMP binding"/>
    <property type="evidence" value="ECO:0007669"/>
    <property type="project" value="TreeGrafter"/>
</dbReference>
<dbReference type="EC" id="2.4.2.7" evidence="8"/>
<keyword evidence="10" id="KW-0963">Cytoplasm</keyword>
<comment type="cofactor">
    <cofactor evidence="2">
        <name>Mg(2+)</name>
        <dbReference type="ChEBI" id="CHEBI:18420"/>
    </cofactor>
</comment>
<comment type="pathway">
    <text evidence="5">Purine metabolism; AMP biosynthesis via salvage pathway; AMP from adenine: step 1/1.</text>
</comment>
<dbReference type="GO" id="GO:0006168">
    <property type="term" value="P:adenine salvage"/>
    <property type="evidence" value="ECO:0007669"/>
    <property type="project" value="InterPro"/>
</dbReference>
<comment type="subcellular location">
    <subcellularLocation>
        <location evidence="4">Cytoplasm</location>
    </subcellularLocation>
</comment>
<sequence length="193" mass="21489">MHENKELQALANELRSALHQYPNFPTEGVLFEDFLPLFRSPHLFNKLIVAFKLYIEENFDQTIDYIVGLESRGFLFGPTLALALDAGFIPIRKAGKLPGDVYKVGYTKEYGEDFFEIQQEAIPEGANVLIVDDILATGGSAHAGGELVQKCKGNILGFCFVMELDFLNGRDRLQAPTFTLLQGQPESLKESSV</sequence>
<evidence type="ECO:0000313" key="18">
    <source>
        <dbReference type="EMBL" id="OUT21823.1"/>
    </source>
</evidence>
<comment type="similarity">
    <text evidence="6">Belongs to the purine/pyrimidine phosphoribosyltransferase family.</text>
</comment>
<dbReference type="NCBIfam" id="NF002636">
    <property type="entry name" value="PRK02304.1-5"/>
    <property type="match status" value="1"/>
</dbReference>
<dbReference type="EMBL" id="CP028777">
    <property type="protein sequence ID" value="AWU78382.1"/>
    <property type="molecule type" value="Genomic_DNA"/>
</dbReference>
<evidence type="ECO:0000313" key="20">
    <source>
        <dbReference type="Proteomes" id="UP000189274"/>
    </source>
</evidence>
<keyword evidence="13" id="KW-0660">Purine salvage</keyword>
<dbReference type="GO" id="GO:0005737">
    <property type="term" value="C:cytoplasm"/>
    <property type="evidence" value="ECO:0007669"/>
    <property type="project" value="UniProtKB-SubCell"/>
</dbReference>
<reference evidence="17" key="4">
    <citation type="submission" date="2017-01" db="EMBL/GenBank/DDBJ databases">
        <authorList>
            <person name="Mah S.A."/>
            <person name="Swanson W.J."/>
            <person name="Moy G.W."/>
            <person name="Vacquier V.D."/>
        </authorList>
    </citation>
    <scope>NUCLEOTIDE SEQUENCE [LARGE SCALE GENOMIC DNA]</scope>
    <source>
        <strain evidence="17">129</strain>
    </source>
</reference>
<dbReference type="EMBL" id="JQFK01000014">
    <property type="protein sequence ID" value="KGK38951.1"/>
    <property type="molecule type" value="Genomic_DNA"/>
</dbReference>
<gene>
    <name evidence="17" type="ORF">BOH78_3851</name>
    <name evidence="15" type="ORF">C5L36_0E04370</name>
    <name evidence="18" type="ORF">CAS74_002802</name>
    <name evidence="16" type="ORF">JL09_g1972</name>
</gene>
<dbReference type="SUPFAM" id="SSF53271">
    <property type="entry name" value="PRTase-like"/>
    <property type="match status" value="1"/>
</dbReference>
<dbReference type="Pfam" id="PF00156">
    <property type="entry name" value="Pribosyltran"/>
    <property type="match status" value="1"/>
</dbReference>
<evidence type="ECO:0000256" key="4">
    <source>
        <dbReference type="ARBA" id="ARBA00004496"/>
    </source>
</evidence>
<dbReference type="HAMAP" id="MF_00004">
    <property type="entry name" value="Aden_phosphoribosyltr"/>
    <property type="match status" value="1"/>
</dbReference>
<evidence type="ECO:0000313" key="21">
    <source>
        <dbReference type="Proteomes" id="UP000195871"/>
    </source>
</evidence>
<keyword evidence="12 17" id="KW-0808">Transferase</keyword>
<comment type="function">
    <text evidence="3">Catalyzes a salvage reaction resulting in the formation of AMP, that is energically less costly than de novo synthesis.</text>
</comment>
<evidence type="ECO:0000256" key="3">
    <source>
        <dbReference type="ARBA" id="ARBA00003968"/>
    </source>
</evidence>
<dbReference type="InterPro" id="IPR050054">
    <property type="entry name" value="UPRTase/APRTase"/>
</dbReference>
<dbReference type="PANTHER" id="PTHR32315">
    <property type="entry name" value="ADENINE PHOSPHORIBOSYLTRANSFERASE"/>
    <property type="match status" value="1"/>
</dbReference>
<dbReference type="Proteomes" id="UP000249293">
    <property type="component" value="Chromosome 5"/>
</dbReference>
<dbReference type="EMBL" id="NHMM01000004">
    <property type="protein sequence ID" value="OUT21823.1"/>
    <property type="molecule type" value="Genomic_DNA"/>
</dbReference>
<reference evidence="18 21" key="5">
    <citation type="submission" date="2017-05" db="EMBL/GenBank/DDBJ databases">
        <title>The Genome Sequence of Candida krusei Ckrusei653.</title>
        <authorList>
            <person name="Cuomo C."/>
            <person name="Forche A."/>
            <person name="Young S."/>
            <person name="Abouelleil A."/>
            <person name="Cao P."/>
            <person name="Chapman S."/>
            <person name="Cusick C."/>
            <person name="Shea T."/>
            <person name="Nusbaum C."/>
            <person name="Birren B."/>
        </authorList>
    </citation>
    <scope>NUCLEOTIDE SEQUENCE [LARGE SCALE GENOMIC DNA]</scope>
    <source>
        <strain evidence="18 21">Ckrusei653</strain>
    </source>
</reference>
<evidence type="ECO:0000256" key="1">
    <source>
        <dbReference type="ARBA" id="ARBA00000868"/>
    </source>
</evidence>
<evidence type="ECO:0000259" key="14">
    <source>
        <dbReference type="Pfam" id="PF00156"/>
    </source>
</evidence>
<accession>A0A099P4L9</accession>
<protein>
    <recommendedName>
        <fullName evidence="9">Adenine phosphoribosyltransferase</fullName>
        <ecNumber evidence="8">2.4.2.7</ecNumber>
    </recommendedName>
</protein>
<name>A0A099P4L9_PICKU</name>